<dbReference type="SUPFAM" id="SSF46774">
    <property type="entry name" value="ARID-like"/>
    <property type="match status" value="1"/>
</dbReference>
<dbReference type="PANTHER" id="PTHR13964:SF27">
    <property type="entry name" value="HAT-TRICK, ISOFORM D"/>
    <property type="match status" value="1"/>
</dbReference>
<keyword evidence="1" id="KW-0805">Transcription regulation</keyword>
<evidence type="ECO:0000256" key="2">
    <source>
        <dbReference type="ARBA" id="ARBA00023163"/>
    </source>
</evidence>
<keyword evidence="3" id="KW-0539">Nucleus</keyword>
<evidence type="ECO:0000256" key="4">
    <source>
        <dbReference type="SAM" id="Coils"/>
    </source>
</evidence>
<feature type="coiled-coil region" evidence="4">
    <location>
        <begin position="673"/>
        <end position="700"/>
    </location>
</feature>
<dbReference type="Gene3D" id="1.10.150.60">
    <property type="entry name" value="ARID DNA-binding domain"/>
    <property type="match status" value="1"/>
</dbReference>
<sequence>MQSDDPAYLTVGTEVSAKFKGAFCEAKVKKVTRSIKIKVLLKESPFGHLIIDENALPKTAKIELNELVDVIQGKQTLRAVISNIKDCSKYHVVFNDGDEKELRRTQLCLKGGKHFDAAVNLDALPLYNPEQFSSPVVRGAKNKLLNKKRKGDESLSPLKRKKKKDGEDEDDDESDEEGSKKREKRAAASAATMAITEISGIGSGGGDTTEDSSADSSEEKERKKQNKKDEVEKKEKKKVGNIGNVGGGSGGVTIAAAEKEKPATTVTLHEKFLNIGKCVVVFEEPSSAIRLKESISISPSSQITSPCSSSASSSPNRIPSPLSASKASIPSSLYSVFYKKQWWPAVIVSQTAYKQYSNKPKDNIEKDQVCVRRFSDGKFLIRSESQIIPFSWLPTFSKKKLEEIQSFYSASSNSSTDNVDFSTSIEFTYAFVESGKLPKNWTMKEIFKGTPTVNIEGIKKKEEKKEEKKEKEKTIEKSSEEDSLSEDSDTEITAEERNFFIAQVYKFHEESASPINRVPVLGGKEIDLFNLQRIVQNYGGSKKVTANGKWNKVLNKLKLNGCPGATSVTIKKAYLRYLEPYSSFESKLGWATSDANISGARGERRSIIRPGHISMKQRRKSDAAKKSSRENSSIGSKEGSIIADVVAVVKSESPKPIEIETKKRRISENVEVREQNEEIGDELKLKLEEIKDEEAKSRENSITKKRQ</sequence>
<feature type="region of interest" description="Disordered" evidence="5">
    <location>
        <begin position="611"/>
        <end position="636"/>
    </location>
</feature>
<dbReference type="Pfam" id="PF01388">
    <property type="entry name" value="ARID"/>
    <property type="match status" value="1"/>
</dbReference>
<gene>
    <name evidence="7" type="ORF">CAMP_LOCUS13657</name>
</gene>
<feature type="compositionally biased region" description="Basic and acidic residues" evidence="5">
    <location>
        <begin position="461"/>
        <end position="480"/>
    </location>
</feature>
<feature type="compositionally biased region" description="Basic and acidic residues" evidence="5">
    <location>
        <begin position="620"/>
        <end position="629"/>
    </location>
</feature>
<name>A0A9P1ITM6_9PELO</name>
<feature type="region of interest" description="Disordered" evidence="5">
    <location>
        <begin position="143"/>
        <end position="244"/>
    </location>
</feature>
<comment type="caution">
    <text evidence="7">The sequence shown here is derived from an EMBL/GenBank/DDBJ whole genome shotgun (WGS) entry which is preliminary data.</text>
</comment>
<feature type="compositionally biased region" description="Basic and acidic residues" evidence="5">
    <location>
        <begin position="217"/>
        <end position="234"/>
    </location>
</feature>
<dbReference type="InterPro" id="IPR051232">
    <property type="entry name" value="ARID/SWI1_ChromRemod"/>
</dbReference>
<organism evidence="7 8">
    <name type="scientific">Caenorhabditis angaria</name>
    <dbReference type="NCBI Taxonomy" id="860376"/>
    <lineage>
        <taxon>Eukaryota</taxon>
        <taxon>Metazoa</taxon>
        <taxon>Ecdysozoa</taxon>
        <taxon>Nematoda</taxon>
        <taxon>Chromadorea</taxon>
        <taxon>Rhabditida</taxon>
        <taxon>Rhabditina</taxon>
        <taxon>Rhabditomorpha</taxon>
        <taxon>Rhabditoidea</taxon>
        <taxon>Rhabditidae</taxon>
        <taxon>Peloderinae</taxon>
        <taxon>Caenorhabditis</taxon>
    </lineage>
</organism>
<accession>A0A9P1ITM6</accession>
<feature type="compositionally biased region" description="Low complexity" evidence="5">
    <location>
        <begin position="299"/>
        <end position="321"/>
    </location>
</feature>
<evidence type="ECO:0000313" key="7">
    <source>
        <dbReference type="EMBL" id="CAI5451020.1"/>
    </source>
</evidence>
<evidence type="ECO:0000256" key="5">
    <source>
        <dbReference type="SAM" id="MobiDB-lite"/>
    </source>
</evidence>
<feature type="region of interest" description="Disordered" evidence="5">
    <location>
        <begin position="461"/>
        <end position="491"/>
    </location>
</feature>
<dbReference type="GO" id="GO:0000976">
    <property type="term" value="F:transcription cis-regulatory region binding"/>
    <property type="evidence" value="ECO:0007669"/>
    <property type="project" value="TreeGrafter"/>
</dbReference>
<feature type="compositionally biased region" description="Acidic residues" evidence="5">
    <location>
        <begin position="167"/>
        <end position="176"/>
    </location>
</feature>
<feature type="compositionally biased region" description="Low complexity" evidence="5">
    <location>
        <begin position="187"/>
        <end position="200"/>
    </location>
</feature>
<evidence type="ECO:0000256" key="3">
    <source>
        <dbReference type="ARBA" id="ARBA00023242"/>
    </source>
</evidence>
<dbReference type="PROSITE" id="PS51011">
    <property type="entry name" value="ARID"/>
    <property type="match status" value="1"/>
</dbReference>
<dbReference type="Proteomes" id="UP001152747">
    <property type="component" value="Unassembled WGS sequence"/>
</dbReference>
<reference evidence="7" key="1">
    <citation type="submission" date="2022-11" db="EMBL/GenBank/DDBJ databases">
        <authorList>
            <person name="Kikuchi T."/>
        </authorList>
    </citation>
    <scope>NUCLEOTIDE SEQUENCE</scope>
    <source>
        <strain evidence="7">PS1010</strain>
    </source>
</reference>
<evidence type="ECO:0000313" key="8">
    <source>
        <dbReference type="Proteomes" id="UP001152747"/>
    </source>
</evidence>
<keyword evidence="4" id="KW-0175">Coiled coil</keyword>
<evidence type="ECO:0000256" key="1">
    <source>
        <dbReference type="ARBA" id="ARBA00023015"/>
    </source>
</evidence>
<dbReference type="GO" id="GO:0006357">
    <property type="term" value="P:regulation of transcription by RNA polymerase II"/>
    <property type="evidence" value="ECO:0007669"/>
    <property type="project" value="TreeGrafter"/>
</dbReference>
<dbReference type="SMART" id="SM00501">
    <property type="entry name" value="BRIGHT"/>
    <property type="match status" value="1"/>
</dbReference>
<dbReference type="CDD" id="cd16100">
    <property type="entry name" value="ARID"/>
    <property type="match status" value="1"/>
</dbReference>
<evidence type="ECO:0000259" key="6">
    <source>
        <dbReference type="PROSITE" id="PS51011"/>
    </source>
</evidence>
<dbReference type="GO" id="GO:0005634">
    <property type="term" value="C:nucleus"/>
    <property type="evidence" value="ECO:0007669"/>
    <property type="project" value="TreeGrafter"/>
</dbReference>
<dbReference type="EMBL" id="CANHGI010000005">
    <property type="protein sequence ID" value="CAI5451020.1"/>
    <property type="molecule type" value="Genomic_DNA"/>
</dbReference>
<dbReference type="InterPro" id="IPR036431">
    <property type="entry name" value="ARID_dom_sf"/>
</dbReference>
<keyword evidence="2" id="KW-0804">Transcription</keyword>
<dbReference type="OrthoDB" id="10068428at2759"/>
<dbReference type="SUPFAM" id="SSF63748">
    <property type="entry name" value="Tudor/PWWP/MBT"/>
    <property type="match status" value="1"/>
</dbReference>
<dbReference type="SMART" id="SM01014">
    <property type="entry name" value="ARID"/>
    <property type="match status" value="1"/>
</dbReference>
<dbReference type="AlphaFoldDB" id="A0A9P1ITM6"/>
<feature type="domain" description="ARID" evidence="6">
    <location>
        <begin position="494"/>
        <end position="586"/>
    </location>
</feature>
<feature type="region of interest" description="Disordered" evidence="5">
    <location>
        <begin position="299"/>
        <end position="324"/>
    </location>
</feature>
<dbReference type="InterPro" id="IPR001606">
    <property type="entry name" value="ARID_dom"/>
</dbReference>
<dbReference type="CDD" id="cd20390">
    <property type="entry name" value="Tudor_ARID4_rpt2"/>
    <property type="match status" value="1"/>
</dbReference>
<keyword evidence="8" id="KW-1185">Reference proteome</keyword>
<feature type="compositionally biased region" description="Acidic residues" evidence="5">
    <location>
        <begin position="481"/>
        <end position="491"/>
    </location>
</feature>
<proteinExistence type="predicted"/>
<dbReference type="Gene3D" id="2.30.30.140">
    <property type="match status" value="2"/>
</dbReference>
<dbReference type="PANTHER" id="PTHR13964">
    <property type="entry name" value="RBP-RELATED"/>
    <property type="match status" value="1"/>
</dbReference>
<protein>
    <recommendedName>
        <fullName evidence="6">ARID domain-containing protein</fullName>
    </recommendedName>
</protein>